<feature type="region of interest" description="Disordered" evidence="7">
    <location>
        <begin position="1"/>
        <end position="49"/>
    </location>
</feature>
<dbReference type="InterPro" id="IPR011011">
    <property type="entry name" value="Znf_FYVE_PHD"/>
</dbReference>
<dbReference type="InParanoid" id="A0A317XWB6"/>
<name>A0A317XWB6_9BASI</name>
<dbReference type="PROSITE" id="PS01359">
    <property type="entry name" value="ZF_PHD_1"/>
    <property type="match status" value="1"/>
</dbReference>
<evidence type="ECO:0000256" key="3">
    <source>
        <dbReference type="ARBA" id="ARBA00022771"/>
    </source>
</evidence>
<dbReference type="PANTHER" id="PTHR46174">
    <property type="entry name" value="CXXC-TYPE ZINC FINGER PROTEIN 1"/>
    <property type="match status" value="1"/>
</dbReference>
<evidence type="ECO:0000256" key="4">
    <source>
        <dbReference type="ARBA" id="ARBA00022833"/>
    </source>
</evidence>
<feature type="region of interest" description="Disordered" evidence="7">
    <location>
        <begin position="652"/>
        <end position="685"/>
    </location>
</feature>
<feature type="region of interest" description="Disordered" evidence="7">
    <location>
        <begin position="74"/>
        <end position="202"/>
    </location>
</feature>
<dbReference type="Gene3D" id="3.30.40.10">
    <property type="entry name" value="Zinc/RING finger domain, C3HC4 (zinc finger)"/>
    <property type="match status" value="1"/>
</dbReference>
<evidence type="ECO:0000259" key="8">
    <source>
        <dbReference type="PROSITE" id="PS50016"/>
    </source>
</evidence>
<feature type="compositionally biased region" description="Basic and acidic residues" evidence="7">
    <location>
        <begin position="652"/>
        <end position="677"/>
    </location>
</feature>
<dbReference type="InterPro" id="IPR013083">
    <property type="entry name" value="Znf_RING/FYVE/PHD"/>
</dbReference>
<reference evidence="9 10" key="1">
    <citation type="journal article" date="2018" name="Mol. Biol. Evol.">
        <title>Broad Genomic Sampling Reveals a Smut Pathogenic Ancestry of the Fungal Clade Ustilaginomycotina.</title>
        <authorList>
            <person name="Kijpornyongpan T."/>
            <person name="Mondo S.J."/>
            <person name="Barry K."/>
            <person name="Sandor L."/>
            <person name="Lee J."/>
            <person name="Lipzen A."/>
            <person name="Pangilinan J."/>
            <person name="LaButti K."/>
            <person name="Hainaut M."/>
            <person name="Henrissat B."/>
            <person name="Grigoriev I.V."/>
            <person name="Spatafora J.W."/>
            <person name="Aime M.C."/>
        </authorList>
    </citation>
    <scope>NUCLEOTIDE SEQUENCE [LARGE SCALE GENOMIC DNA]</scope>
    <source>
        <strain evidence="9 10">MCA 3645</strain>
    </source>
</reference>
<dbReference type="EMBL" id="KZ819188">
    <property type="protein sequence ID" value="PWZ02575.1"/>
    <property type="molecule type" value="Genomic_DNA"/>
</dbReference>
<evidence type="ECO:0000256" key="5">
    <source>
        <dbReference type="ARBA" id="ARBA00023242"/>
    </source>
</evidence>
<organism evidence="9 10">
    <name type="scientific">Testicularia cyperi</name>
    <dbReference type="NCBI Taxonomy" id="1882483"/>
    <lineage>
        <taxon>Eukaryota</taxon>
        <taxon>Fungi</taxon>
        <taxon>Dikarya</taxon>
        <taxon>Basidiomycota</taxon>
        <taxon>Ustilaginomycotina</taxon>
        <taxon>Ustilaginomycetes</taxon>
        <taxon>Ustilaginales</taxon>
        <taxon>Anthracoideaceae</taxon>
        <taxon>Testicularia</taxon>
    </lineage>
</organism>
<dbReference type="InterPro" id="IPR019786">
    <property type="entry name" value="Zinc_finger_PHD-type_CS"/>
</dbReference>
<dbReference type="AlphaFoldDB" id="A0A317XWB6"/>
<dbReference type="PROSITE" id="PS50016">
    <property type="entry name" value="ZF_PHD_2"/>
    <property type="match status" value="1"/>
</dbReference>
<gene>
    <name evidence="9" type="ORF">BCV70DRAFT_196822</name>
</gene>
<feature type="compositionally biased region" description="Basic residues" evidence="7">
    <location>
        <begin position="498"/>
        <end position="508"/>
    </location>
</feature>
<dbReference type="Proteomes" id="UP000246740">
    <property type="component" value="Unassembled WGS sequence"/>
</dbReference>
<dbReference type="GO" id="GO:0008270">
    <property type="term" value="F:zinc ion binding"/>
    <property type="evidence" value="ECO:0007669"/>
    <property type="project" value="UniProtKB-KW"/>
</dbReference>
<evidence type="ECO:0000256" key="2">
    <source>
        <dbReference type="ARBA" id="ARBA00022723"/>
    </source>
</evidence>
<evidence type="ECO:0000256" key="1">
    <source>
        <dbReference type="ARBA" id="ARBA00004123"/>
    </source>
</evidence>
<feature type="region of interest" description="Disordered" evidence="7">
    <location>
        <begin position="474"/>
        <end position="522"/>
    </location>
</feature>
<sequence length="685" mass="73481">MENEQNSSGFKEEEMEEVMSAHQSRTTSPTPISRGASTENLTPPKKRAKSAMVAMTSDENLSALDGALTSANAVGTSEGTAAPPTCDPGPIHALASAGVRTESVESSATDTLPAVSALSSQAPAAKKKKATANTKRDSPSSSSAPTPKAKKSTTKKAAASNSSSARSQTAQQDATSPQPVASSASSRKQVEPIKEVGASDGEEEEEDGTLYCICKSPYDDAEGGMIMCDRCDLWYHCRCVGVDPDNVELVDQFICPPCEQQTPERTTYKIACSRPGCRHAALTPLSRYCSERCGVLAIAAKMDALRVTKNKAAAAALMQDARVQRSRKVQGITEHRIQMVQDSSWTSAFQPLRSAHGSAGLTCAEQYSYLDRSSNDSAGTSSYVAHAEHGLIAEAVVSYAPSTTRASIAAASSGSIALLEEQAELQDRLAALDLRKQRVNAALDRLDLRSTILHLITDRVSLLPHVGVSTIVSNAGAAGDTPNDTEAETEAAASLARPKAKGKKGKKAASKESGGAASGPRCGYDERLHWDDAQFDRWTQSNDGQRILAHELPIDGVLDDEPPPPTDSMVIDTKDQGASTPSTEQARICSIAKRKCKRHTDWSNLREASLDVEKSVLNHESQKISEERLDLDQRLHELAQTLIVRQELEAMEQQRRKEAEAQRNEQLARDIALEGTRRSASAVRT</sequence>
<feature type="domain" description="PHD-type" evidence="8">
    <location>
        <begin position="209"/>
        <end position="261"/>
    </location>
</feature>
<feature type="compositionally biased region" description="Polar residues" evidence="7">
    <location>
        <begin position="177"/>
        <end position="187"/>
    </location>
</feature>
<evidence type="ECO:0000313" key="9">
    <source>
        <dbReference type="EMBL" id="PWZ02575.1"/>
    </source>
</evidence>
<keyword evidence="3 6" id="KW-0863">Zinc-finger</keyword>
<evidence type="ECO:0000256" key="6">
    <source>
        <dbReference type="PROSITE-ProRule" id="PRU00146"/>
    </source>
</evidence>
<accession>A0A317XWB6</accession>
<keyword evidence="10" id="KW-1185">Reference proteome</keyword>
<evidence type="ECO:0000313" key="10">
    <source>
        <dbReference type="Proteomes" id="UP000246740"/>
    </source>
</evidence>
<proteinExistence type="predicted"/>
<dbReference type="GO" id="GO:0048188">
    <property type="term" value="C:Set1C/COMPASS complex"/>
    <property type="evidence" value="ECO:0007669"/>
    <property type="project" value="InterPro"/>
</dbReference>
<comment type="subcellular location">
    <subcellularLocation>
        <location evidence="1">Nucleus</location>
    </subcellularLocation>
</comment>
<dbReference type="PANTHER" id="PTHR46174:SF1">
    <property type="entry name" value="CXXC-TYPE ZINC FINGER PROTEIN 1"/>
    <property type="match status" value="1"/>
</dbReference>
<feature type="compositionally biased region" description="Polar residues" evidence="7">
    <location>
        <begin position="21"/>
        <end position="41"/>
    </location>
</feature>
<evidence type="ECO:0000256" key="7">
    <source>
        <dbReference type="SAM" id="MobiDB-lite"/>
    </source>
</evidence>
<keyword evidence="2" id="KW-0479">Metal-binding</keyword>
<feature type="compositionally biased region" description="Low complexity" evidence="7">
    <location>
        <begin position="155"/>
        <end position="176"/>
    </location>
</feature>
<dbReference type="SUPFAM" id="SSF57903">
    <property type="entry name" value="FYVE/PHD zinc finger"/>
    <property type="match status" value="1"/>
</dbReference>
<keyword evidence="5" id="KW-0539">Nucleus</keyword>
<dbReference type="SMART" id="SM00249">
    <property type="entry name" value="PHD"/>
    <property type="match status" value="1"/>
</dbReference>
<dbReference type="Pfam" id="PF00628">
    <property type="entry name" value="PHD"/>
    <property type="match status" value="1"/>
</dbReference>
<dbReference type="OrthoDB" id="436852at2759"/>
<dbReference type="GO" id="GO:0045893">
    <property type="term" value="P:positive regulation of DNA-templated transcription"/>
    <property type="evidence" value="ECO:0007669"/>
    <property type="project" value="TreeGrafter"/>
</dbReference>
<dbReference type="STRING" id="1882483.A0A317XWB6"/>
<protein>
    <recommendedName>
        <fullName evidence="8">PHD-type domain-containing protein</fullName>
    </recommendedName>
</protein>
<dbReference type="InterPro" id="IPR001965">
    <property type="entry name" value="Znf_PHD"/>
</dbReference>
<keyword evidence="4" id="KW-0862">Zinc</keyword>
<dbReference type="InterPro" id="IPR037869">
    <property type="entry name" value="Spp1/CFP1"/>
</dbReference>
<dbReference type="InterPro" id="IPR019787">
    <property type="entry name" value="Znf_PHD-finger"/>
</dbReference>